<proteinExistence type="predicted"/>
<evidence type="ECO:0000313" key="4">
    <source>
        <dbReference type="EMBL" id="EAL9986576.1"/>
    </source>
</evidence>
<evidence type="ECO:0000259" key="1">
    <source>
        <dbReference type="PROSITE" id="PS50097"/>
    </source>
</evidence>
<dbReference type="EMBL" id="AACRXV010000040">
    <property type="protein sequence ID" value="EAL8730711.1"/>
    <property type="molecule type" value="Genomic_DNA"/>
</dbReference>
<reference evidence="2" key="2">
    <citation type="submission" date="2019-04" db="EMBL/GenBank/DDBJ databases">
        <authorList>
            <person name="Ashton P.M."/>
            <person name="Dallman T."/>
            <person name="Nair S."/>
            <person name="De Pinna E."/>
            <person name="Peters T."/>
            <person name="Grant K."/>
        </authorList>
    </citation>
    <scope>NUCLEOTIDE SEQUENCE</scope>
    <source>
        <strain evidence="5">238524</strain>
        <strain evidence="2">OXC2634</strain>
    </source>
</reference>
<dbReference type="RefSeq" id="WP_002873724.1">
    <property type="nucleotide sequence ID" value="NZ_CAXXAT010000004.1"/>
</dbReference>
<evidence type="ECO:0000313" key="2">
    <source>
        <dbReference type="EMBL" id="EAK8366540.1"/>
    </source>
</evidence>
<dbReference type="PROSITE" id="PS50097">
    <property type="entry name" value="BTB"/>
    <property type="match status" value="1"/>
</dbReference>
<organism evidence="2">
    <name type="scientific">Campylobacter jejuni</name>
    <dbReference type="NCBI Taxonomy" id="197"/>
    <lineage>
        <taxon>Bacteria</taxon>
        <taxon>Pseudomonadati</taxon>
        <taxon>Campylobacterota</taxon>
        <taxon>Epsilonproteobacteria</taxon>
        <taxon>Campylobacterales</taxon>
        <taxon>Campylobacteraceae</taxon>
        <taxon>Campylobacter</taxon>
    </lineage>
</organism>
<protein>
    <recommendedName>
        <fullName evidence="1">BTB domain-containing protein</fullName>
    </recommendedName>
</protein>
<reference evidence="3" key="1">
    <citation type="submission" date="2018-08" db="EMBL/GenBank/DDBJ databases">
        <authorList>
            <consortium name="NARMS: The National Antimicrobial Resistance Monitoring System"/>
        </authorList>
    </citation>
    <scope>NUCLEOTIDE SEQUENCE</scope>
    <source>
        <strain evidence="3">FSIS11812667</strain>
        <strain evidence="4">FSIS11813162</strain>
    </source>
</reference>
<feature type="domain" description="BTB" evidence="1">
    <location>
        <begin position="95"/>
        <end position="178"/>
    </location>
</feature>
<evidence type="ECO:0000313" key="5">
    <source>
        <dbReference type="EMBL" id="ECR1656240.1"/>
    </source>
</evidence>
<dbReference type="EMBL" id="AACJON010000014">
    <property type="protein sequence ID" value="EAK8366540.1"/>
    <property type="molecule type" value="Genomic_DNA"/>
</dbReference>
<comment type="caution">
    <text evidence="2">The sequence shown here is derived from an EMBL/GenBank/DDBJ whole genome shotgun (WGS) entry which is preliminary data.</text>
</comment>
<gene>
    <name evidence="4" type="ORF">D1F26_07530</name>
    <name evidence="3" type="ORF">DY910_06850</name>
    <name evidence="2" type="ORF">E7Q89_07540</name>
    <name evidence="5" type="ORF">F0K75_09165</name>
</gene>
<evidence type="ECO:0000313" key="3">
    <source>
        <dbReference type="EMBL" id="EAL8730711.1"/>
    </source>
</evidence>
<sequence length="282" mass="33453">MSFSKISCVKKLFSAYIKYLQIDLANSLLNDNVYYRNIEIIIILKDIFLLLQQSEEVLKKKKEKIDKMFEILDSVIEKYNDSNKVKLEPQRIDSCDDELFVNLLENEEFVKLLAIFSSANRIFRNFFNGIYIEKEILQKFSKRLNYQGYLFVQPLLEANNALSHLVVYIYNGSIKVENELKNIDKAKNHLYRAAIDYYKMFIRFSIEKSKNNRNNIFESFYSIRQQEFLLLGKDLMKKNIEFINPTTGNKQLEYISEAYRKLFIAIKNDLDSQKSLNSQTQH</sequence>
<dbReference type="InterPro" id="IPR000210">
    <property type="entry name" value="BTB/POZ_dom"/>
</dbReference>
<dbReference type="EMBL" id="AACTAG010000036">
    <property type="protein sequence ID" value="EAL9986576.1"/>
    <property type="molecule type" value="Genomic_DNA"/>
</dbReference>
<accession>A0A5T1E7G0</accession>
<dbReference type="AlphaFoldDB" id="A0A5T1E7G0"/>
<dbReference type="EMBL" id="AAKEQD010000048">
    <property type="protein sequence ID" value="ECR1656240.1"/>
    <property type="molecule type" value="Genomic_DNA"/>
</dbReference>
<name>A0A5T1E7G0_CAMJU</name>